<dbReference type="Proteomes" id="UP000032679">
    <property type="component" value="Unassembled WGS sequence"/>
</dbReference>
<dbReference type="PANTHER" id="PTHR36842">
    <property type="entry name" value="PROTEIN TOLB HOMOLOG"/>
    <property type="match status" value="1"/>
</dbReference>
<sequence length="458" mass="47863">MRPTISAFPTDDQAQLLKDGLSRRTILGSTLAGAGILGMGGQAFAQNAPAGQPGEAEISVDQARTAPIPIVISTFGAGLGEQISGVITSDLASCGLFKPLGGQEPANGTPDFASLKAQGARAVVSGIATGSGSVRVEMRLWDVLTGQQLQGTAYTASEANWRRIAHIIADVIYERMLGEKGYFDTRIAYVARSGPRRHQITRLAIMDQDGANERMLTDGTWLTLTPRFNPVRDQVAFMSYANDRPRVYLFDLGSGRQQILGEFSGISFAPRFSPNGSQVILSATRGGGSDIFVVDLGSGSKRQLTSSGAIDTSPCYSPDGSQIVFNSDRGGSPQLYIMGASGGSARRISYGTGQYGSPVWSPRGDLIAFTRIGSGGFSLGVMNPDGSGERILTQGFTVDTPTFCPNGRVIAFCRQSAAGAGGAGFASGIGTIDISGFNEHPIRTAGGASDPAWSPLNG</sequence>
<dbReference type="RefSeq" id="WP_241767818.1">
    <property type="nucleotide sequence ID" value="NZ_BALE01000053.1"/>
</dbReference>
<keyword evidence="8" id="KW-1185">Reference proteome</keyword>
<dbReference type="PANTHER" id="PTHR36842:SF1">
    <property type="entry name" value="PROTEIN TOLB"/>
    <property type="match status" value="1"/>
</dbReference>
<keyword evidence="5" id="KW-0131">Cell cycle</keyword>
<dbReference type="Gene3D" id="3.40.50.10070">
    <property type="entry name" value="TolB, N-terminal domain"/>
    <property type="match status" value="1"/>
</dbReference>
<comment type="subunit">
    <text evidence="5">The Tol-Pal system is composed of five core proteins: the inner membrane proteins TolA, TolQ and TolR, the periplasmic protein TolB and the outer membrane protein Pal. They form a network linking the inner and outer membranes and the peptidoglycan layer.</text>
</comment>
<dbReference type="STRING" id="1231623.Tasa_053_008"/>
<proteinExistence type="inferred from homology"/>
<dbReference type="InterPro" id="IPR007195">
    <property type="entry name" value="TolB_N"/>
</dbReference>
<evidence type="ECO:0000256" key="2">
    <source>
        <dbReference type="ARBA" id="ARBA00009820"/>
    </source>
</evidence>
<comment type="caution">
    <text evidence="7">The sequence shown here is derived from an EMBL/GenBank/DDBJ whole genome shotgun (WGS) entry which is preliminary data.</text>
</comment>
<dbReference type="Pfam" id="PF07676">
    <property type="entry name" value="PD40"/>
    <property type="match status" value="3"/>
</dbReference>
<dbReference type="NCBIfam" id="TIGR02800">
    <property type="entry name" value="propeller_TolB"/>
    <property type="match status" value="1"/>
</dbReference>
<dbReference type="SUPFAM" id="SSF52964">
    <property type="entry name" value="TolB, N-terminal domain"/>
    <property type="match status" value="1"/>
</dbReference>
<dbReference type="InterPro" id="IPR011042">
    <property type="entry name" value="6-blade_b-propeller_TolB-like"/>
</dbReference>
<dbReference type="InterPro" id="IPR011659">
    <property type="entry name" value="WD40"/>
</dbReference>
<dbReference type="GO" id="GO:0017038">
    <property type="term" value="P:protein import"/>
    <property type="evidence" value="ECO:0007669"/>
    <property type="project" value="InterPro"/>
</dbReference>
<comment type="subcellular location">
    <subcellularLocation>
        <location evidence="1 5">Periplasm</location>
    </subcellularLocation>
</comment>
<evidence type="ECO:0000259" key="6">
    <source>
        <dbReference type="Pfam" id="PF04052"/>
    </source>
</evidence>
<protein>
    <recommendedName>
        <fullName evidence="5">Tol-Pal system protein TolB</fullName>
    </recommendedName>
</protein>
<dbReference type="SUPFAM" id="SSF69304">
    <property type="entry name" value="Tricorn protease N-terminal domain"/>
    <property type="match status" value="1"/>
</dbReference>
<dbReference type="GO" id="GO:0042597">
    <property type="term" value="C:periplasmic space"/>
    <property type="evidence" value="ECO:0007669"/>
    <property type="project" value="UniProtKB-SubCell"/>
</dbReference>
<evidence type="ECO:0000256" key="3">
    <source>
        <dbReference type="ARBA" id="ARBA00022729"/>
    </source>
</evidence>
<dbReference type="PROSITE" id="PS51318">
    <property type="entry name" value="TAT"/>
    <property type="match status" value="1"/>
</dbReference>
<feature type="domain" description="TolB N-terminal" evidence="6">
    <location>
        <begin position="57"/>
        <end position="149"/>
    </location>
</feature>
<keyword evidence="5" id="KW-0132">Cell division</keyword>
<organism evidence="7 8">
    <name type="scientific">Tanticharoenia sakaeratensis NBRC 103193</name>
    <dbReference type="NCBI Taxonomy" id="1231623"/>
    <lineage>
        <taxon>Bacteria</taxon>
        <taxon>Pseudomonadati</taxon>
        <taxon>Pseudomonadota</taxon>
        <taxon>Alphaproteobacteria</taxon>
        <taxon>Acetobacterales</taxon>
        <taxon>Acetobacteraceae</taxon>
        <taxon>Tanticharoenia</taxon>
    </lineage>
</organism>
<reference evidence="7 8" key="1">
    <citation type="submission" date="2012-10" db="EMBL/GenBank/DDBJ databases">
        <title>Genome sequencing of Tanticharoenia sakaeratensis NBRC 103193.</title>
        <authorList>
            <person name="Azuma Y."/>
            <person name="Hadano H."/>
            <person name="Hirakawa H."/>
            <person name="Matsushita K."/>
        </authorList>
    </citation>
    <scope>NUCLEOTIDE SEQUENCE [LARGE SCALE GENOMIC DNA]</scope>
    <source>
        <strain evidence="7 8">NBRC 103193</strain>
    </source>
</reference>
<dbReference type="Pfam" id="PF04052">
    <property type="entry name" value="TolB_N"/>
    <property type="match status" value="1"/>
</dbReference>
<keyword evidence="3 5" id="KW-0732">Signal</keyword>
<evidence type="ECO:0000313" key="7">
    <source>
        <dbReference type="EMBL" id="GAN55670.1"/>
    </source>
</evidence>
<dbReference type="GO" id="GO:0051301">
    <property type="term" value="P:cell division"/>
    <property type="evidence" value="ECO:0007669"/>
    <property type="project" value="UniProtKB-UniRule"/>
</dbReference>
<evidence type="ECO:0000256" key="1">
    <source>
        <dbReference type="ARBA" id="ARBA00004418"/>
    </source>
</evidence>
<evidence type="ECO:0000256" key="5">
    <source>
        <dbReference type="HAMAP-Rule" id="MF_00671"/>
    </source>
</evidence>
<keyword evidence="4 5" id="KW-0574">Periplasm</keyword>
<dbReference type="EMBL" id="BALE01000053">
    <property type="protein sequence ID" value="GAN55670.1"/>
    <property type="molecule type" value="Genomic_DNA"/>
</dbReference>
<dbReference type="InterPro" id="IPR014167">
    <property type="entry name" value="Tol-Pal_TolB"/>
</dbReference>
<comment type="function">
    <text evidence="5">Part of the Tol-Pal system, which plays a role in outer membrane invagination during cell division and is important for maintaining outer membrane integrity.</text>
</comment>
<name>A0A0D6MQJ0_9PROT</name>
<dbReference type="AlphaFoldDB" id="A0A0D6MQJ0"/>
<accession>A0A0D6MQJ0</accession>
<comment type="similarity">
    <text evidence="2 5">Belongs to the TolB family.</text>
</comment>
<dbReference type="HAMAP" id="MF_00671">
    <property type="entry name" value="TolB"/>
    <property type="match status" value="1"/>
</dbReference>
<dbReference type="InterPro" id="IPR006311">
    <property type="entry name" value="TAT_signal"/>
</dbReference>
<evidence type="ECO:0000313" key="8">
    <source>
        <dbReference type="Proteomes" id="UP000032679"/>
    </source>
</evidence>
<dbReference type="Gene3D" id="2.120.10.30">
    <property type="entry name" value="TolB, C-terminal domain"/>
    <property type="match status" value="1"/>
</dbReference>
<evidence type="ECO:0000256" key="4">
    <source>
        <dbReference type="ARBA" id="ARBA00022764"/>
    </source>
</evidence>
<gene>
    <name evidence="5" type="primary">tolB</name>
    <name evidence="7" type="ORF">Tasa_053_008</name>
</gene>